<name>A0A8X6UY17_TRICX</name>
<comment type="caution">
    <text evidence="2">The sequence shown here is derived from an EMBL/GenBank/DDBJ whole genome shotgun (WGS) entry which is preliminary data.</text>
</comment>
<dbReference type="EMBL" id="BMAU01021002">
    <property type="protein sequence ID" value="GFX86069.1"/>
    <property type="molecule type" value="Genomic_DNA"/>
</dbReference>
<protein>
    <submittedName>
        <fullName evidence="2">Uncharacterized protein</fullName>
    </submittedName>
</protein>
<feature type="transmembrane region" description="Helical" evidence="1">
    <location>
        <begin position="43"/>
        <end position="64"/>
    </location>
</feature>
<gene>
    <name evidence="2" type="ORF">TNCV_2403651</name>
</gene>
<dbReference type="AlphaFoldDB" id="A0A8X6UY17"/>
<evidence type="ECO:0000256" key="1">
    <source>
        <dbReference type="SAM" id="Phobius"/>
    </source>
</evidence>
<evidence type="ECO:0000313" key="2">
    <source>
        <dbReference type="EMBL" id="GFX86069.1"/>
    </source>
</evidence>
<keyword evidence="1" id="KW-1133">Transmembrane helix</keyword>
<keyword evidence="1" id="KW-0812">Transmembrane</keyword>
<keyword evidence="1" id="KW-0472">Membrane</keyword>
<proteinExistence type="predicted"/>
<accession>A0A8X6UY17</accession>
<reference evidence="2" key="1">
    <citation type="submission" date="2020-08" db="EMBL/GenBank/DDBJ databases">
        <title>Multicomponent nature underlies the extraordinary mechanical properties of spider dragline silk.</title>
        <authorList>
            <person name="Kono N."/>
            <person name="Nakamura H."/>
            <person name="Mori M."/>
            <person name="Yoshida Y."/>
            <person name="Ohtoshi R."/>
            <person name="Malay A.D."/>
            <person name="Moran D.A.P."/>
            <person name="Tomita M."/>
            <person name="Numata K."/>
            <person name="Arakawa K."/>
        </authorList>
    </citation>
    <scope>NUCLEOTIDE SEQUENCE</scope>
</reference>
<sequence length="105" mass="11755">MSLGNGTRSVPPSHIEFVVESLCEWACLANGRLLRHILEKNRFIAATGRMILLTGKFYVVIYFIPDVPLFFLQDRGSVVVKVIDCGWRVMSPSLVSLKTCRVGVD</sequence>
<organism evidence="2">
    <name type="scientific">Trichonephila clavipes</name>
    <name type="common">Golden silk orbweaver</name>
    <name type="synonym">Nephila clavipes</name>
    <dbReference type="NCBI Taxonomy" id="2585209"/>
    <lineage>
        <taxon>Eukaryota</taxon>
        <taxon>Metazoa</taxon>
        <taxon>Ecdysozoa</taxon>
        <taxon>Arthropoda</taxon>
        <taxon>Chelicerata</taxon>
        <taxon>Arachnida</taxon>
        <taxon>Araneae</taxon>
        <taxon>Araneomorphae</taxon>
        <taxon>Entelegynae</taxon>
        <taxon>Araneoidea</taxon>
        <taxon>Nephilidae</taxon>
        <taxon>Trichonephila</taxon>
    </lineage>
</organism>